<dbReference type="EMBL" id="JAERRB010000002">
    <property type="protein sequence ID" value="MBL0741079.1"/>
    <property type="molecule type" value="Genomic_DNA"/>
</dbReference>
<dbReference type="Proteomes" id="UP000613030">
    <property type="component" value="Unassembled WGS sequence"/>
</dbReference>
<accession>A0ABS1KP06</accession>
<proteinExistence type="predicted"/>
<evidence type="ECO:0000256" key="1">
    <source>
        <dbReference type="SAM" id="MobiDB-lite"/>
    </source>
</evidence>
<dbReference type="SUPFAM" id="SSF52540">
    <property type="entry name" value="P-loop containing nucleoside triphosphate hydrolases"/>
    <property type="match status" value="1"/>
</dbReference>
<reference evidence="2 3" key="1">
    <citation type="submission" date="2021-01" db="EMBL/GenBank/DDBJ databases">
        <title>Chryseolinea sp. Jin1 Genome sequencing and assembly.</title>
        <authorList>
            <person name="Kim I."/>
        </authorList>
    </citation>
    <scope>NUCLEOTIDE SEQUENCE [LARGE SCALE GENOMIC DNA]</scope>
    <source>
        <strain evidence="2 3">Jin1</strain>
    </source>
</reference>
<dbReference type="InterPro" id="IPR027417">
    <property type="entry name" value="P-loop_NTPase"/>
</dbReference>
<evidence type="ECO:0000313" key="2">
    <source>
        <dbReference type="EMBL" id="MBL0741079.1"/>
    </source>
</evidence>
<protein>
    <recommendedName>
        <fullName evidence="4">ATP-binding protein</fullName>
    </recommendedName>
</protein>
<keyword evidence="3" id="KW-1185">Reference proteome</keyword>
<dbReference type="RefSeq" id="WP_202008441.1">
    <property type="nucleotide sequence ID" value="NZ_JAERRB010000002.1"/>
</dbReference>
<sequence length="1485" mass="170041">MNFNWHSIISLNNSQQEGFEELVCQIASQQNIQGAAGFRRVGKPDGGKECYWELTTGEFIAWQAKFFTNSPSPGQWKQIEKSVTECIRNHETIKRIIVTLPFDLPDVKVAGAKSALEKWKEKSAKWKAFAKARKQKVDFVYWGSTELLSFLAANGNEGLKQFFFNSKEYSDEWFDTKNRESQTALGSRYTKEFSIDLPIAGVFSALARDATFQSKVYDEYEAYLKRYRDVQVNDSKEEVTTQWRQLETTNHEFRVFFESIPWTSNEPIPFDAIQKFLEKLLTISKALLRLFYVLQAAETKDDKAGHEYYDRPYASELTTLRQLISGIEKFQYYFEGPLLALANNPFLLVNGDAGTGKSHLLADVVNSRKEHGLISLHLLGENFSSKDLPWTQILQNHVRKSTIDEFTFLGALNAKGQAKQSRIIIFIDAINEGEGRVVWPNRLSPFIESIKEYSWIGLVLSVRTSFVPLIASREDLDDHIITRVEHHGFKGLEHQAAATFFDHYSIELPDTPILNPEFQNPLFLKLFCESLKKRGLRKIPEGYEGLTSIFQGFLESVDKRLAQPSALFYDEQKKLVIKAVKGVVGKLADKKEDYLDYDQANSLVDSIFDGQCAHPEPYLRRLISEGVFNEDLRWNGEPSYKAVISFSYQRFQDHLIVENILEKELGQGDPKMSFQKGTLREILQNEENAYFNMNLLEALSVQLPERVGKELYEVAPHAKHFPPVADAFINALLWRKSTSFTDASKDFVAQVIFKKKKLLHAFLNVSISLSARPTYFFNADSIHNMLMGLTLPKRDKFWTTFIHDEFGNGVRSSSITTLIRWAWTTDDKSHLSESSMRLSLTMIAWLLTSSNRRLRDSATKALVCLLQQRLNLAVYLIEQFNEVNDPYVKERIFASVYGAVVRSNSDAHLLEIANTVQQLIFSGAEVYPHILARDYARGVVEFAAFIGIALPFNIATVRPPYKSAPLPEKLPTKAEIEAAYRPKGNSGNYGQDNWGVTAILASMNPGPGQGEGYGDFGHYVFASALRNFKVNRNGLSWYGVQRVIEMGYDADNFTKFDLLQGSGRGNERGERIGKKYQWMVFHEILARVADTHELKDESNFEDQNTIRYDGPWYPRVRDIDPTVIISETGSRKRRPGITEWWKIPEYSNFALSAEEWLGKANDLPSIPKIVDLVDDKGTSWVYLEIHPEWTENEKLGEDKWSHPRKRLWYQVRSIIINKGQLNSFHENFSDMFYSGAFPEARSLYDVFSREYYWSDAFDFFNKRFYSGGDWVGVYKNDRMRKKIGDGVRTTERFNWEEEFDKSKESAISFYKPTAFLFENLGMKFSPNEGEFVDKNGALVCFDPSVNNPAIAGLVVRKDILMEYLDRNNLCLLWSIVGEKQIIGNYRGGDYSGRLNISGLFELKSGEVTGKLKGEREGADREIVIRFNPKIVRKSSVIEKQSTTNAIEKLKARKSTLKKKIAKKKVAPTKHARNSVTKKIGKKRKK</sequence>
<organism evidence="2 3">
    <name type="scientific">Chryseolinea lacunae</name>
    <dbReference type="NCBI Taxonomy" id="2801331"/>
    <lineage>
        <taxon>Bacteria</taxon>
        <taxon>Pseudomonadati</taxon>
        <taxon>Bacteroidota</taxon>
        <taxon>Cytophagia</taxon>
        <taxon>Cytophagales</taxon>
        <taxon>Fulvivirgaceae</taxon>
        <taxon>Chryseolinea</taxon>
    </lineage>
</organism>
<feature type="region of interest" description="Disordered" evidence="1">
    <location>
        <begin position="1458"/>
        <end position="1485"/>
    </location>
</feature>
<feature type="compositionally biased region" description="Basic residues" evidence="1">
    <location>
        <begin position="1458"/>
        <end position="1472"/>
    </location>
</feature>
<comment type="caution">
    <text evidence="2">The sequence shown here is derived from an EMBL/GenBank/DDBJ whole genome shotgun (WGS) entry which is preliminary data.</text>
</comment>
<evidence type="ECO:0000313" key="3">
    <source>
        <dbReference type="Proteomes" id="UP000613030"/>
    </source>
</evidence>
<evidence type="ECO:0008006" key="4">
    <source>
        <dbReference type="Google" id="ProtNLM"/>
    </source>
</evidence>
<gene>
    <name evidence="2" type="ORF">JI741_07595</name>
</gene>
<name>A0ABS1KP06_9BACT</name>